<keyword evidence="7" id="KW-1185">Reference proteome</keyword>
<dbReference type="InterPro" id="IPR050319">
    <property type="entry name" value="ABC_transp_ATP-bind"/>
</dbReference>
<evidence type="ECO:0000256" key="4">
    <source>
        <dbReference type="ARBA" id="ARBA00022840"/>
    </source>
</evidence>
<dbReference type="KEGG" id="pth:PTH_1485"/>
<dbReference type="EMBL" id="AP009389">
    <property type="protein sequence ID" value="BAF59666.1"/>
    <property type="molecule type" value="Genomic_DNA"/>
</dbReference>
<dbReference type="InterPro" id="IPR027417">
    <property type="entry name" value="P-loop_NTPase"/>
</dbReference>
<organism evidence="6 7">
    <name type="scientific">Pelotomaculum thermopropionicum (strain DSM 13744 / JCM 10971 / SI)</name>
    <dbReference type="NCBI Taxonomy" id="370438"/>
    <lineage>
        <taxon>Bacteria</taxon>
        <taxon>Bacillati</taxon>
        <taxon>Bacillota</taxon>
        <taxon>Clostridia</taxon>
        <taxon>Eubacteriales</taxon>
        <taxon>Desulfotomaculaceae</taxon>
        <taxon>Pelotomaculum</taxon>
    </lineage>
</organism>
<dbReference type="NCBIfam" id="NF008453">
    <property type="entry name" value="PRK11308.1"/>
    <property type="match status" value="2"/>
</dbReference>
<feature type="domain" description="ABC transporter" evidence="5">
    <location>
        <begin position="2"/>
        <end position="241"/>
    </location>
</feature>
<dbReference type="eggNOG" id="COG4172">
    <property type="taxonomic scope" value="Bacteria"/>
</dbReference>
<dbReference type="GO" id="GO:0055085">
    <property type="term" value="P:transmembrane transport"/>
    <property type="evidence" value="ECO:0007669"/>
    <property type="project" value="UniProtKB-ARBA"/>
</dbReference>
<dbReference type="PANTHER" id="PTHR43776:SF7">
    <property type="entry name" value="D,D-DIPEPTIDE TRANSPORT ATP-BINDING PROTEIN DDPF-RELATED"/>
    <property type="match status" value="1"/>
</dbReference>
<dbReference type="PANTHER" id="PTHR43776">
    <property type="entry name" value="TRANSPORT ATP-BINDING PROTEIN"/>
    <property type="match status" value="1"/>
</dbReference>
<dbReference type="HOGENOM" id="CLU_000604_86_2_9"/>
<dbReference type="PROSITE" id="PS50893">
    <property type="entry name" value="ABC_TRANSPORTER_2"/>
    <property type="match status" value="2"/>
</dbReference>
<dbReference type="InterPro" id="IPR003593">
    <property type="entry name" value="AAA+_ATPase"/>
</dbReference>
<dbReference type="SMART" id="SM00382">
    <property type="entry name" value="AAA"/>
    <property type="match status" value="2"/>
</dbReference>
<evidence type="ECO:0000259" key="5">
    <source>
        <dbReference type="PROSITE" id="PS50893"/>
    </source>
</evidence>
<keyword evidence="2" id="KW-0813">Transport</keyword>
<dbReference type="SUPFAM" id="SSF52540">
    <property type="entry name" value="P-loop containing nucleoside triphosphate hydrolases"/>
    <property type="match status" value="2"/>
</dbReference>
<dbReference type="InterPro" id="IPR003439">
    <property type="entry name" value="ABC_transporter-like_ATP-bd"/>
</dbReference>
<dbReference type="NCBIfam" id="TIGR01727">
    <property type="entry name" value="oligo_HPY"/>
    <property type="match status" value="1"/>
</dbReference>
<dbReference type="Pfam" id="PF00005">
    <property type="entry name" value="ABC_tran"/>
    <property type="match status" value="2"/>
</dbReference>
<keyword evidence="4" id="KW-0067">ATP-binding</keyword>
<dbReference type="Pfam" id="PF08352">
    <property type="entry name" value="oligo_HPY"/>
    <property type="match status" value="2"/>
</dbReference>
<comment type="similarity">
    <text evidence="1">Belongs to the ABC transporter superfamily.</text>
</comment>
<evidence type="ECO:0000256" key="3">
    <source>
        <dbReference type="ARBA" id="ARBA00022741"/>
    </source>
</evidence>
<dbReference type="CDD" id="cd03257">
    <property type="entry name" value="ABC_NikE_OppD_transporters"/>
    <property type="match status" value="2"/>
</dbReference>
<dbReference type="AlphaFoldDB" id="A5D265"/>
<dbReference type="GO" id="GO:0016887">
    <property type="term" value="F:ATP hydrolysis activity"/>
    <property type="evidence" value="ECO:0007669"/>
    <property type="project" value="InterPro"/>
</dbReference>
<evidence type="ECO:0000313" key="6">
    <source>
        <dbReference type="EMBL" id="BAF59666.1"/>
    </source>
</evidence>
<gene>
    <name evidence="6" type="ordered locus">PTH_1485</name>
</gene>
<dbReference type="InterPro" id="IPR017871">
    <property type="entry name" value="ABC_transporter-like_CS"/>
</dbReference>
<dbReference type="InterPro" id="IPR013563">
    <property type="entry name" value="Oligopep_ABC_C"/>
</dbReference>
<name>A5D265_PELTS</name>
<feature type="domain" description="ABC transporter" evidence="5">
    <location>
        <begin position="306"/>
        <end position="543"/>
    </location>
</feature>
<evidence type="ECO:0000256" key="1">
    <source>
        <dbReference type="ARBA" id="ARBA00005417"/>
    </source>
</evidence>
<dbReference type="Gene3D" id="3.40.50.300">
    <property type="entry name" value="P-loop containing nucleotide triphosphate hydrolases"/>
    <property type="match status" value="2"/>
</dbReference>
<proteinExistence type="inferred from homology"/>
<dbReference type="STRING" id="370438.PTH_1485"/>
<dbReference type="GO" id="GO:0015833">
    <property type="term" value="P:peptide transport"/>
    <property type="evidence" value="ECO:0007669"/>
    <property type="project" value="InterPro"/>
</dbReference>
<accession>A5D265</accession>
<evidence type="ECO:0000313" key="7">
    <source>
        <dbReference type="Proteomes" id="UP000006556"/>
    </source>
</evidence>
<dbReference type="Proteomes" id="UP000006556">
    <property type="component" value="Chromosome"/>
</dbReference>
<evidence type="ECO:0000256" key="2">
    <source>
        <dbReference type="ARBA" id="ARBA00022448"/>
    </source>
</evidence>
<dbReference type="PROSITE" id="PS00211">
    <property type="entry name" value="ABC_TRANSPORTER_1"/>
    <property type="match status" value="1"/>
</dbReference>
<dbReference type="GO" id="GO:0005524">
    <property type="term" value="F:ATP binding"/>
    <property type="evidence" value="ECO:0007669"/>
    <property type="project" value="UniProtKB-KW"/>
</dbReference>
<sequence length="596" mass="65278">MLEIKNLAVSYNGVPVLVDVNLCLPKGEILAITGESGAGKTTLGLSVLGLSEGRCTGEIIFKGRNILASSEEERRRMRGREVAMVFQNVEGALHPLYNVYDQVVESILVHGYLDRDKAGRRAKDLLISVGLDERRAEAYPHQLSGGEKQRALIAMALANNPEVLILDEPTASLDSITKLEIIALIKEIAGDRVVLVITHDISAAAMLADKMAVLYGGRIVEYGCTEDLLASPRHPYTRGLLRSYPNMTTVKDLQGIPGQMSHGVFGCSFHPRCTQSIEICASEVPVPIKNGDRLVACHRGGIVPLLVVRKLCKSFGSVKAVREVDLSLYEGETLALVGESGSGKTTLARTIMGLYKPDKGEVFFDSGKYRLGENGFYRQVQMIFQNPGESLSHRMNVLEAVREPLDVNSLGSKEERLAKVRRVLEEVELPNDDGFLHKYPHHLSGGEVQRVAIARALVMDPKVLIADEPTSALDASVQAKILKLLLNLQEKRGLAMLLITHDIALARKVSDRLAVMLKGRIVEEGPVSEVLNKPLHPYTKSLLSSAPSLLSLPENLGKNRHSCLDKIFLDEPCEAGKSLVNTRLQEESYGCSFANR</sequence>
<reference evidence="7" key="1">
    <citation type="journal article" date="2008" name="Genome Res.">
        <title>The genome of Pelotomaculum thermopropionicum reveals niche-associated evolution in anaerobic microbiota.</title>
        <authorList>
            <person name="Kosaka T."/>
            <person name="Kato S."/>
            <person name="Shimoyama T."/>
            <person name="Ishii S."/>
            <person name="Abe T."/>
            <person name="Watanabe K."/>
        </authorList>
    </citation>
    <scope>NUCLEOTIDE SEQUENCE [LARGE SCALE GENOMIC DNA]</scope>
    <source>
        <strain evidence="7">DSM 13744 / JCM 10971 / SI</strain>
    </source>
</reference>
<keyword evidence="3" id="KW-0547">Nucleotide-binding</keyword>
<protein>
    <submittedName>
        <fullName evidence="6">ATPase components of various ABC-type transport systems, contain duplicated ATPase</fullName>
    </submittedName>
</protein>